<evidence type="ECO:0000313" key="1">
    <source>
        <dbReference type="EMBL" id="MCZ4090206.1"/>
    </source>
</evidence>
<accession>A0ABT4KE44</accession>
<dbReference type="RefSeq" id="WP_269277838.1">
    <property type="nucleotide sequence ID" value="NZ_JAPVOI010000004.1"/>
</dbReference>
<dbReference type="Proteomes" id="UP001079430">
    <property type="component" value="Unassembled WGS sequence"/>
</dbReference>
<sequence length="57" mass="6408">MYDILGGWCLTHNVERDSHASTLAAITLVCLMEDGLTRDQVIEELARKSANYLRRSA</sequence>
<evidence type="ECO:0008006" key="3">
    <source>
        <dbReference type="Google" id="ProtNLM"/>
    </source>
</evidence>
<keyword evidence="2" id="KW-1185">Reference proteome</keyword>
<protein>
    <recommendedName>
        <fullName evidence="3">ADP-ribosylglycohydrolase</fullName>
    </recommendedName>
</protein>
<reference evidence="1" key="1">
    <citation type="submission" date="2022-10" db="EMBL/GenBank/DDBJ databases">
        <title>Whole genome sequencing of three plant growth promoting bacteria isolated from Vachellia tortilis subsp. raddiana in Morocco.</title>
        <authorList>
            <person name="Hnini M."/>
            <person name="Zouagui R."/>
            <person name="Zouagui H."/>
            <person name="Chemao Elfihri M.-W."/>
            <person name="Ibrahimi A."/>
            <person name="Sbabou L."/>
            <person name="Aurag J."/>
        </authorList>
    </citation>
    <scope>NUCLEOTIDE SEQUENCE</scope>
    <source>
        <strain evidence="1">LMR678</strain>
    </source>
</reference>
<name>A0ABT4KE44_9HYPH</name>
<gene>
    <name evidence="1" type="ORF">O3W52_09060</name>
</gene>
<comment type="caution">
    <text evidence="1">The sequence shown here is derived from an EMBL/GenBank/DDBJ whole genome shotgun (WGS) entry which is preliminary data.</text>
</comment>
<organism evidence="1 2">
    <name type="scientific">Sinorhizobium psoraleae</name>
    <dbReference type="NCBI Taxonomy" id="520838"/>
    <lineage>
        <taxon>Bacteria</taxon>
        <taxon>Pseudomonadati</taxon>
        <taxon>Pseudomonadota</taxon>
        <taxon>Alphaproteobacteria</taxon>
        <taxon>Hyphomicrobiales</taxon>
        <taxon>Rhizobiaceae</taxon>
        <taxon>Sinorhizobium/Ensifer group</taxon>
        <taxon>Sinorhizobium</taxon>
    </lineage>
</organism>
<evidence type="ECO:0000313" key="2">
    <source>
        <dbReference type="Proteomes" id="UP001079430"/>
    </source>
</evidence>
<proteinExistence type="predicted"/>
<dbReference type="EMBL" id="JAPVOI010000004">
    <property type="protein sequence ID" value="MCZ4090206.1"/>
    <property type="molecule type" value="Genomic_DNA"/>
</dbReference>